<evidence type="ECO:0000313" key="1">
    <source>
        <dbReference type="EMBL" id="KGJ54430.1"/>
    </source>
</evidence>
<dbReference type="EMBL" id="JQIF01000016">
    <property type="protein sequence ID" value="KGJ54430.1"/>
    <property type="molecule type" value="Genomic_DNA"/>
</dbReference>
<protein>
    <submittedName>
        <fullName evidence="1">Nitrogen regulatory protein P-II</fullName>
    </submittedName>
</protein>
<dbReference type="AlphaFoldDB" id="A0A099I9U7"/>
<dbReference type="RefSeq" id="WP_044904085.1">
    <property type="nucleotide sequence ID" value="NZ_JQIF01000016.1"/>
</dbReference>
<organism evidence="1 2">
    <name type="scientific">Clostridium innocuum</name>
    <dbReference type="NCBI Taxonomy" id="1522"/>
    <lineage>
        <taxon>Bacteria</taxon>
        <taxon>Bacillati</taxon>
        <taxon>Bacillota</taxon>
        <taxon>Clostridia</taxon>
        <taxon>Eubacteriales</taxon>
        <taxon>Clostridiaceae</taxon>
        <taxon>Clostridium</taxon>
    </lineage>
</organism>
<proteinExistence type="predicted"/>
<comment type="caution">
    <text evidence="1">The sequence shown here is derived from an EMBL/GenBank/DDBJ whole genome shotgun (WGS) entry which is preliminary data.</text>
</comment>
<evidence type="ECO:0000313" key="2">
    <source>
        <dbReference type="Proteomes" id="UP000030008"/>
    </source>
</evidence>
<dbReference type="SUPFAM" id="SSF54913">
    <property type="entry name" value="GlnB-like"/>
    <property type="match status" value="2"/>
</dbReference>
<dbReference type="Gene3D" id="3.30.70.120">
    <property type="match status" value="1"/>
</dbReference>
<dbReference type="InterPro" id="IPR011322">
    <property type="entry name" value="N-reg_PII-like_a/b"/>
</dbReference>
<name>A0A099I9U7_CLOIN</name>
<accession>A0A099I9U7</accession>
<dbReference type="InterPro" id="IPR015867">
    <property type="entry name" value="N-reg_PII/ATP_PRibTrfase_C"/>
</dbReference>
<gene>
    <name evidence="1" type="ORF">CIAN88_03580</name>
</gene>
<sequence>MSGQKIKCLVIIVNRDKGEQVAELCRSYQLYFTYGILALGTAGSDLLDYLGIGETDKEMLFCCLPAQLEHEVMHRIAKETQIRKMGHGIMFTMPLSGISSLFQRKILCGRIYEEEEMEQKERKYELVIAVVEHGWRDQVMEAAKEANATGGTVLHARSLHEDDATSFLGIRLQGEKDIVVILSVYENYKQIMHEINMAAGLQTEAKGLIFSMPVDEFIGM</sequence>
<dbReference type="Proteomes" id="UP000030008">
    <property type="component" value="Unassembled WGS sequence"/>
</dbReference>
<reference evidence="1 2" key="1">
    <citation type="submission" date="2014-08" db="EMBL/GenBank/DDBJ databases">
        <title>Clostridium innocuum, an unnegligible vancomycin-resistant pathogen causing extra-intestinal infections.</title>
        <authorList>
            <person name="Feng Y."/>
            <person name="Chiu C.-H."/>
        </authorList>
    </citation>
    <scope>NUCLEOTIDE SEQUENCE [LARGE SCALE GENOMIC DNA]</scope>
    <source>
        <strain evidence="1 2">AN88</strain>
    </source>
</reference>